<protein>
    <submittedName>
        <fullName evidence="2">Uncharacterized protein</fullName>
    </submittedName>
</protein>
<dbReference type="EMBL" id="CP045894">
    <property type="protein sequence ID" value="QQP54925.1"/>
    <property type="molecule type" value="Genomic_DNA"/>
</dbReference>
<evidence type="ECO:0000313" key="3">
    <source>
        <dbReference type="Proteomes" id="UP000595437"/>
    </source>
</evidence>
<feature type="compositionally biased region" description="Basic and acidic residues" evidence="1">
    <location>
        <begin position="69"/>
        <end position="83"/>
    </location>
</feature>
<proteinExistence type="predicted"/>
<sequence length="83" mass="9050">MAANTYTSSPDHCPPSSPDLNPMDYFSGATLSDHQPTVSQYQGRLINLIMKQGQEVGQGPGGQGLLPYPRKDPAPYRRRSGMD</sequence>
<reference evidence="3" key="1">
    <citation type="submission" date="2021-01" db="EMBL/GenBank/DDBJ databases">
        <title>Caligus Genome Assembly.</title>
        <authorList>
            <person name="Gallardo-Escarate C."/>
        </authorList>
    </citation>
    <scope>NUCLEOTIDE SEQUENCE [LARGE SCALE GENOMIC DNA]</scope>
</reference>
<feature type="region of interest" description="Disordered" evidence="1">
    <location>
        <begin position="1"/>
        <end position="35"/>
    </location>
</feature>
<organism evidence="2 3">
    <name type="scientific">Caligus rogercresseyi</name>
    <name type="common">Sea louse</name>
    <dbReference type="NCBI Taxonomy" id="217165"/>
    <lineage>
        <taxon>Eukaryota</taxon>
        <taxon>Metazoa</taxon>
        <taxon>Ecdysozoa</taxon>
        <taxon>Arthropoda</taxon>
        <taxon>Crustacea</taxon>
        <taxon>Multicrustacea</taxon>
        <taxon>Hexanauplia</taxon>
        <taxon>Copepoda</taxon>
        <taxon>Siphonostomatoida</taxon>
        <taxon>Caligidae</taxon>
        <taxon>Caligus</taxon>
    </lineage>
</organism>
<dbReference type="Proteomes" id="UP000595437">
    <property type="component" value="Chromosome 5"/>
</dbReference>
<dbReference type="AlphaFoldDB" id="A0A7T8KFD9"/>
<evidence type="ECO:0000313" key="2">
    <source>
        <dbReference type="EMBL" id="QQP54925.1"/>
    </source>
</evidence>
<evidence type="ECO:0000256" key="1">
    <source>
        <dbReference type="SAM" id="MobiDB-lite"/>
    </source>
</evidence>
<accession>A0A7T8KFD9</accession>
<gene>
    <name evidence="2" type="ORF">FKW44_007919</name>
</gene>
<feature type="region of interest" description="Disordered" evidence="1">
    <location>
        <begin position="52"/>
        <end position="83"/>
    </location>
</feature>
<keyword evidence="3" id="KW-1185">Reference proteome</keyword>
<name>A0A7T8KFD9_CALRO</name>